<keyword evidence="3" id="KW-0418">Kinase</keyword>
<reference evidence="3" key="2">
    <citation type="submission" date="2020-09" db="EMBL/GenBank/DDBJ databases">
        <authorList>
            <person name="Sun Q."/>
            <person name="Zhou Y."/>
        </authorList>
    </citation>
    <scope>NUCLEOTIDE SEQUENCE</scope>
    <source>
        <strain evidence="3">CGMCC 1.15290</strain>
    </source>
</reference>
<proteinExistence type="predicted"/>
<dbReference type="PANTHER" id="PTHR34220:SF7">
    <property type="entry name" value="SENSOR HISTIDINE KINASE YPDA"/>
    <property type="match status" value="1"/>
</dbReference>
<dbReference type="GO" id="GO:0000155">
    <property type="term" value="F:phosphorelay sensor kinase activity"/>
    <property type="evidence" value="ECO:0007669"/>
    <property type="project" value="InterPro"/>
</dbReference>
<keyword evidence="1" id="KW-1133">Transmembrane helix</keyword>
<feature type="transmembrane region" description="Helical" evidence="1">
    <location>
        <begin position="12"/>
        <end position="33"/>
    </location>
</feature>
<evidence type="ECO:0000313" key="3">
    <source>
        <dbReference type="EMBL" id="GGH82056.1"/>
    </source>
</evidence>
<dbReference type="Pfam" id="PF06580">
    <property type="entry name" value="His_kinase"/>
    <property type="match status" value="1"/>
</dbReference>
<dbReference type="EMBL" id="BMIB01000006">
    <property type="protein sequence ID" value="GGH82056.1"/>
    <property type="molecule type" value="Genomic_DNA"/>
</dbReference>
<feature type="domain" description="Signal transduction histidine kinase internal region" evidence="2">
    <location>
        <begin position="156"/>
        <end position="230"/>
    </location>
</feature>
<evidence type="ECO:0000259" key="2">
    <source>
        <dbReference type="Pfam" id="PF06580"/>
    </source>
</evidence>
<keyword evidence="1" id="KW-0812">Transmembrane</keyword>
<feature type="transmembrane region" description="Helical" evidence="1">
    <location>
        <begin position="74"/>
        <end position="96"/>
    </location>
</feature>
<evidence type="ECO:0000256" key="1">
    <source>
        <dbReference type="SAM" id="Phobius"/>
    </source>
</evidence>
<reference evidence="3" key="1">
    <citation type="journal article" date="2014" name="Int. J. Syst. Evol. Microbiol.">
        <title>Complete genome sequence of Corynebacterium casei LMG S-19264T (=DSM 44701T), isolated from a smear-ripened cheese.</title>
        <authorList>
            <consortium name="US DOE Joint Genome Institute (JGI-PGF)"/>
            <person name="Walter F."/>
            <person name="Albersmeier A."/>
            <person name="Kalinowski J."/>
            <person name="Ruckert C."/>
        </authorList>
    </citation>
    <scope>NUCLEOTIDE SEQUENCE</scope>
    <source>
        <strain evidence="3">CGMCC 1.15290</strain>
    </source>
</reference>
<protein>
    <submittedName>
        <fullName evidence="3">Histidine kinase</fullName>
    </submittedName>
</protein>
<gene>
    <name evidence="3" type="ORF">GCM10011379_55380</name>
</gene>
<organism evidence="3 4">
    <name type="scientific">Filimonas zeae</name>
    <dbReference type="NCBI Taxonomy" id="1737353"/>
    <lineage>
        <taxon>Bacteria</taxon>
        <taxon>Pseudomonadati</taxon>
        <taxon>Bacteroidota</taxon>
        <taxon>Chitinophagia</taxon>
        <taxon>Chitinophagales</taxon>
        <taxon>Chitinophagaceae</taxon>
        <taxon>Filimonas</taxon>
    </lineage>
</organism>
<sequence>MKKLVITLLHIGYWALYSLLLLLLLVMLNRSIALHSKPLMMFIVPFIYVPALIGFYTFYTFLFTRFLARKKIAALAGTGLLVSVAAGIVGLVATRLTWNFQLPDNERLLAVSVFISLMSVNALLNGIIGLVIRAFITWYKDLRWKEELARKNVETELALVKSQINPHFLFNTLNNIDVLMEKDPARASVYFKKLSDMLRFMLYETNAEKIVLQEELTYIEKYIDLQRIRSSRPGYIQFSVAGNTCQQLVAPMLFIPFIENACKHADTRKEDNTIVVTFEIADTEIHFTCTNRYNLSVNSGKGVGGLGNELIQKRLQLLYPGKHQLNIDTGNNQYTVQLNIHL</sequence>
<keyword evidence="3" id="KW-0808">Transferase</keyword>
<feature type="transmembrane region" description="Helical" evidence="1">
    <location>
        <begin position="39"/>
        <end position="62"/>
    </location>
</feature>
<name>A0A917J5Q6_9BACT</name>
<dbReference type="AlphaFoldDB" id="A0A917J5Q6"/>
<dbReference type="GO" id="GO:0016020">
    <property type="term" value="C:membrane"/>
    <property type="evidence" value="ECO:0007669"/>
    <property type="project" value="InterPro"/>
</dbReference>
<comment type="caution">
    <text evidence="3">The sequence shown here is derived from an EMBL/GenBank/DDBJ whole genome shotgun (WGS) entry which is preliminary data.</text>
</comment>
<keyword evidence="4" id="KW-1185">Reference proteome</keyword>
<keyword evidence="1" id="KW-0472">Membrane</keyword>
<dbReference type="InterPro" id="IPR010559">
    <property type="entry name" value="Sig_transdc_His_kin_internal"/>
</dbReference>
<dbReference type="InterPro" id="IPR050640">
    <property type="entry name" value="Bact_2-comp_sensor_kinase"/>
</dbReference>
<dbReference type="Proteomes" id="UP000627292">
    <property type="component" value="Unassembled WGS sequence"/>
</dbReference>
<dbReference type="PANTHER" id="PTHR34220">
    <property type="entry name" value="SENSOR HISTIDINE KINASE YPDA"/>
    <property type="match status" value="1"/>
</dbReference>
<accession>A0A917J5Q6</accession>
<feature type="transmembrane region" description="Helical" evidence="1">
    <location>
        <begin position="108"/>
        <end position="136"/>
    </location>
</feature>
<dbReference type="RefSeq" id="WP_188958781.1">
    <property type="nucleotide sequence ID" value="NZ_BMIB01000006.1"/>
</dbReference>
<evidence type="ECO:0000313" key="4">
    <source>
        <dbReference type="Proteomes" id="UP000627292"/>
    </source>
</evidence>